<evidence type="ECO:0000256" key="1">
    <source>
        <dbReference type="SAM" id="SignalP"/>
    </source>
</evidence>
<name>A0ABD3RV23_9STRA</name>
<feature type="signal peptide" evidence="1">
    <location>
        <begin position="1"/>
        <end position="21"/>
    </location>
</feature>
<evidence type="ECO:0000313" key="3">
    <source>
        <dbReference type="Proteomes" id="UP001530377"/>
    </source>
</evidence>
<proteinExistence type="predicted"/>
<dbReference type="Proteomes" id="UP001530377">
    <property type="component" value="Unassembled WGS sequence"/>
</dbReference>
<dbReference type="EMBL" id="JALLPB020000168">
    <property type="protein sequence ID" value="KAL3816066.1"/>
    <property type="molecule type" value="Genomic_DNA"/>
</dbReference>
<keyword evidence="1" id="KW-0732">Signal</keyword>
<keyword evidence="3" id="KW-1185">Reference proteome</keyword>
<organism evidence="2 3">
    <name type="scientific">Cyclostephanos tholiformis</name>
    <dbReference type="NCBI Taxonomy" id="382380"/>
    <lineage>
        <taxon>Eukaryota</taxon>
        <taxon>Sar</taxon>
        <taxon>Stramenopiles</taxon>
        <taxon>Ochrophyta</taxon>
        <taxon>Bacillariophyta</taxon>
        <taxon>Coscinodiscophyceae</taxon>
        <taxon>Thalassiosirophycidae</taxon>
        <taxon>Stephanodiscales</taxon>
        <taxon>Stephanodiscaceae</taxon>
        <taxon>Cyclostephanos</taxon>
    </lineage>
</organism>
<dbReference type="AlphaFoldDB" id="A0ABD3RV23"/>
<gene>
    <name evidence="2" type="ORF">ACHAXA_010371</name>
</gene>
<feature type="chain" id="PRO_5044828683" evidence="1">
    <location>
        <begin position="22"/>
        <end position="79"/>
    </location>
</feature>
<evidence type="ECO:0000313" key="2">
    <source>
        <dbReference type="EMBL" id="KAL3816066.1"/>
    </source>
</evidence>
<reference evidence="2 3" key="1">
    <citation type="submission" date="2024-10" db="EMBL/GenBank/DDBJ databases">
        <title>Updated reference genomes for cyclostephanoid diatoms.</title>
        <authorList>
            <person name="Roberts W.R."/>
            <person name="Alverson A.J."/>
        </authorList>
    </citation>
    <scope>NUCLEOTIDE SEQUENCE [LARGE SCALE GENOMIC DNA]</scope>
    <source>
        <strain evidence="2 3">AJA228-03</strain>
    </source>
</reference>
<sequence length="79" mass="9361">MRSTFWLFLIVELDMSKFSEAMRIYESLRVDRVCGVLTRALPSMQKRRAESKLYNAWREASINAQVWAMETRRSPKEST</sequence>
<protein>
    <submittedName>
        <fullName evidence="2">Uncharacterized protein</fullName>
    </submittedName>
</protein>
<accession>A0ABD3RV23</accession>
<comment type="caution">
    <text evidence="2">The sequence shown here is derived from an EMBL/GenBank/DDBJ whole genome shotgun (WGS) entry which is preliminary data.</text>
</comment>